<feature type="signal peptide" evidence="1">
    <location>
        <begin position="1"/>
        <end position="21"/>
    </location>
</feature>
<gene>
    <name evidence="2" type="ORF">SAMN05444388_10785</name>
</gene>
<evidence type="ECO:0000256" key="1">
    <source>
        <dbReference type="SAM" id="SignalP"/>
    </source>
</evidence>
<protein>
    <submittedName>
        <fullName evidence="2">Uncharacterized protein</fullName>
    </submittedName>
</protein>
<reference evidence="2 3" key="1">
    <citation type="submission" date="2016-11" db="EMBL/GenBank/DDBJ databases">
        <authorList>
            <person name="Jaros S."/>
            <person name="Januszkiewicz K."/>
            <person name="Wedrychowicz H."/>
        </authorList>
    </citation>
    <scope>NUCLEOTIDE SEQUENCE [LARGE SCALE GENOMIC DNA]</scope>
    <source>
        <strain evidence="2 3">DSM 6792</strain>
    </source>
</reference>
<dbReference type="RefSeq" id="WP_073410041.1">
    <property type="nucleotide sequence ID" value="NZ_CP158862.1"/>
</dbReference>
<dbReference type="Proteomes" id="UP000184112">
    <property type="component" value="Unassembled WGS sequence"/>
</dbReference>
<organism evidence="2 3">
    <name type="scientific">Flavobacterium johnsoniae</name>
    <name type="common">Cytophaga johnsonae</name>
    <dbReference type="NCBI Taxonomy" id="986"/>
    <lineage>
        <taxon>Bacteria</taxon>
        <taxon>Pseudomonadati</taxon>
        <taxon>Bacteroidota</taxon>
        <taxon>Flavobacteriia</taxon>
        <taxon>Flavobacteriales</taxon>
        <taxon>Flavobacteriaceae</taxon>
        <taxon>Flavobacterium</taxon>
    </lineage>
</organism>
<evidence type="ECO:0000313" key="2">
    <source>
        <dbReference type="EMBL" id="SHH15057.1"/>
    </source>
</evidence>
<evidence type="ECO:0000313" key="3">
    <source>
        <dbReference type="Proteomes" id="UP000184112"/>
    </source>
</evidence>
<dbReference type="EMBL" id="FQWH01000007">
    <property type="protein sequence ID" value="SHH15057.1"/>
    <property type="molecule type" value="Genomic_DNA"/>
</dbReference>
<proteinExistence type="predicted"/>
<keyword evidence="1" id="KW-0732">Signal</keyword>
<name>A0A1M5QLQ6_FLAJO</name>
<dbReference type="AlphaFoldDB" id="A0A1M5QLQ6"/>
<accession>A0A1M5QLQ6</accession>
<sequence>MKKFLYTILLALLMAPNFTKAQEAAGAVGAMSSFPVVYKYDEKVTWYFDLASTTFAENEDLYIWIWSPSEPDANNWENSSDFAKLKYEGNKVWSFTLTPTLYFSKTPEEIAASAGFWFRLKNKNGSKQSEVANMPYTDFTTFYTANELIRAYPTKPTLDKGVSILFNANLAPGFAGASSVHMHSGLNDWDLKQEYQSWLPDIVEKTKLKDLGNGFYKMDLVPKDYYNAPDGYEMKNLVFLMVKDDWAGTTPDQVLYAGAYVPPPAPIFGFFPLQISQKDFLGIYRKNNEPGVNKLIYTITAGTKVISGEFTGGVAEIKGFVNLVSELKDSPALSEIHVLVKDNKDKTISDTTIPLKTLDK</sequence>
<feature type="chain" id="PRO_5013336568" evidence="1">
    <location>
        <begin position="22"/>
        <end position="360"/>
    </location>
</feature>